<dbReference type="Proteomes" id="UP001420932">
    <property type="component" value="Unassembled WGS sequence"/>
</dbReference>
<name>A0AAP0EMW9_9MAGN</name>
<sequence>MTKKRLVDCVLTNTDEDLQSFGSDETQPPSICMQTGYPQYAHACIAHALHHHQQALITNDKKLIDFHKILLEIIMWKLKTGEGNDPWLFSANYFVGRQIWEFDHNLGTPEEREKVEKAREEYHNNRFKFKASNDLLMQLQQLQAKRSHRSTSDNLPIEMYMATKINLQQPFCLYQHAIRLVLQALTKDIRIDETNPPLKLQDNEDITYEVITNALKRATRFVAAMQVGDGHWPAECSGPLFLIPPLIIVLHISGTLNVVITPERREEILRYTYNQQNQDGGWGLNVGGDSIMFATVLNYVALRLLGEELEGSDKERCLVKARKWILDRGGATYISTWGKFYLSVLGVYEWAGTNPIPPEVFLLPSNFPINPGKLWCYCRVTSMAMSYVYGKRFVGPISSLILILRQELYNQSYQEIDWDKARHLCAKEDVCYQQPLVQSMLWDFLHMFVEPLFKHWPFSKLRTMALEKTIKHIHYEDESSRYIVMSSAEKLNHNHYDAAEVFQID</sequence>
<dbReference type="InterPro" id="IPR008930">
    <property type="entry name" value="Terpenoid_cyclase/PrenylTrfase"/>
</dbReference>
<evidence type="ECO:0000313" key="5">
    <source>
        <dbReference type="EMBL" id="KAK9093483.1"/>
    </source>
</evidence>
<dbReference type="GO" id="GO:0016104">
    <property type="term" value="P:triterpenoid biosynthetic process"/>
    <property type="evidence" value="ECO:0007669"/>
    <property type="project" value="InterPro"/>
</dbReference>
<dbReference type="Gene3D" id="1.50.10.20">
    <property type="match status" value="1"/>
</dbReference>
<keyword evidence="6" id="KW-1185">Reference proteome</keyword>
<dbReference type="FunFam" id="1.50.10.20:FF:000002">
    <property type="entry name" value="Terpene cyclase/mutase family member"/>
    <property type="match status" value="1"/>
</dbReference>
<gene>
    <name evidence="5" type="ORF">Syun_028394</name>
</gene>
<comment type="similarity">
    <text evidence="1">Belongs to the terpene cyclase/mutase family.</text>
</comment>
<dbReference type="PANTHER" id="PTHR11764:SF58">
    <property type="entry name" value="BETA-AMYRIN SYNTHASE-RELATED"/>
    <property type="match status" value="1"/>
</dbReference>
<dbReference type="GO" id="GO:0005811">
    <property type="term" value="C:lipid droplet"/>
    <property type="evidence" value="ECO:0007669"/>
    <property type="project" value="InterPro"/>
</dbReference>
<dbReference type="GO" id="GO:0031559">
    <property type="term" value="F:oxidosqualene cyclase activity"/>
    <property type="evidence" value="ECO:0007669"/>
    <property type="project" value="UniProtKB-ARBA"/>
</dbReference>
<evidence type="ECO:0000256" key="3">
    <source>
        <dbReference type="ARBA" id="ARBA00023235"/>
    </source>
</evidence>
<comment type="caution">
    <text evidence="5">The sequence shown here is derived from an EMBL/GenBank/DDBJ whole genome shotgun (WGS) entry which is preliminary data.</text>
</comment>
<evidence type="ECO:0000256" key="1">
    <source>
        <dbReference type="ARBA" id="ARBA00009755"/>
    </source>
</evidence>
<dbReference type="Pfam" id="PF13249">
    <property type="entry name" value="SQHop_cyclase_N"/>
    <property type="match status" value="1"/>
</dbReference>
<dbReference type="AlphaFoldDB" id="A0AAP0EMW9"/>
<organism evidence="5 6">
    <name type="scientific">Stephania yunnanensis</name>
    <dbReference type="NCBI Taxonomy" id="152371"/>
    <lineage>
        <taxon>Eukaryota</taxon>
        <taxon>Viridiplantae</taxon>
        <taxon>Streptophyta</taxon>
        <taxon>Embryophyta</taxon>
        <taxon>Tracheophyta</taxon>
        <taxon>Spermatophyta</taxon>
        <taxon>Magnoliopsida</taxon>
        <taxon>Ranunculales</taxon>
        <taxon>Menispermaceae</taxon>
        <taxon>Menispermoideae</taxon>
        <taxon>Cissampelideae</taxon>
        <taxon>Stephania</taxon>
    </lineage>
</organism>
<accession>A0AAP0EMW9</accession>
<evidence type="ECO:0000313" key="6">
    <source>
        <dbReference type="Proteomes" id="UP001420932"/>
    </source>
</evidence>
<protein>
    <recommendedName>
        <fullName evidence="4">Squalene cyclase N-terminal domain-containing protein</fullName>
    </recommendedName>
</protein>
<dbReference type="SUPFAM" id="SSF48239">
    <property type="entry name" value="Terpenoid cyclases/Protein prenyltransferases"/>
    <property type="match status" value="1"/>
</dbReference>
<proteinExistence type="inferred from homology"/>
<keyword evidence="3" id="KW-0413">Isomerase</keyword>
<evidence type="ECO:0000259" key="4">
    <source>
        <dbReference type="Pfam" id="PF13249"/>
    </source>
</evidence>
<dbReference type="PANTHER" id="PTHR11764">
    <property type="entry name" value="TERPENE CYCLASE/MUTASE FAMILY MEMBER"/>
    <property type="match status" value="1"/>
</dbReference>
<dbReference type="InterPro" id="IPR018333">
    <property type="entry name" value="Squalene_cyclase"/>
</dbReference>
<dbReference type="InterPro" id="IPR032697">
    <property type="entry name" value="SQ_cyclase_N"/>
</dbReference>
<reference evidence="5 6" key="1">
    <citation type="submission" date="2024-01" db="EMBL/GenBank/DDBJ databases">
        <title>Genome assemblies of Stephania.</title>
        <authorList>
            <person name="Yang L."/>
        </authorList>
    </citation>
    <scope>NUCLEOTIDE SEQUENCE [LARGE SCALE GENOMIC DNA]</scope>
    <source>
        <strain evidence="5">YNDBR</strain>
        <tissue evidence="5">Leaf</tissue>
    </source>
</reference>
<feature type="domain" description="Squalene cyclase N-terminal" evidence="4">
    <location>
        <begin position="216"/>
        <end position="476"/>
    </location>
</feature>
<dbReference type="EMBL" id="JBBNAF010000012">
    <property type="protein sequence ID" value="KAK9093483.1"/>
    <property type="molecule type" value="Genomic_DNA"/>
</dbReference>
<evidence type="ECO:0000256" key="2">
    <source>
        <dbReference type="ARBA" id="ARBA00022737"/>
    </source>
</evidence>
<keyword evidence="2" id="KW-0677">Repeat</keyword>